<dbReference type="AlphaFoldDB" id="A0A164P547"/>
<evidence type="ECO:0000313" key="2">
    <source>
        <dbReference type="Proteomes" id="UP000076858"/>
    </source>
</evidence>
<reference evidence="1 2" key="1">
    <citation type="submission" date="2016-03" db="EMBL/GenBank/DDBJ databases">
        <title>EvidentialGene: Evidence-directed Construction of Genes on Genomes.</title>
        <authorList>
            <person name="Gilbert D.G."/>
            <person name="Choi J.-H."/>
            <person name="Mockaitis K."/>
            <person name="Colbourne J."/>
            <person name="Pfrender M."/>
        </authorList>
    </citation>
    <scope>NUCLEOTIDE SEQUENCE [LARGE SCALE GENOMIC DNA]</scope>
    <source>
        <strain evidence="1 2">Xinb3</strain>
        <tissue evidence="1">Complete organism</tissue>
    </source>
</reference>
<accession>A0A164P547</accession>
<proteinExistence type="predicted"/>
<dbReference type="PANTHER" id="PTHR46601">
    <property type="entry name" value="ULP_PROTEASE DOMAIN-CONTAINING PROTEIN"/>
    <property type="match status" value="1"/>
</dbReference>
<dbReference type="OrthoDB" id="7700504at2759"/>
<organism evidence="1 2">
    <name type="scientific">Daphnia magna</name>
    <dbReference type="NCBI Taxonomy" id="35525"/>
    <lineage>
        <taxon>Eukaryota</taxon>
        <taxon>Metazoa</taxon>
        <taxon>Ecdysozoa</taxon>
        <taxon>Arthropoda</taxon>
        <taxon>Crustacea</taxon>
        <taxon>Branchiopoda</taxon>
        <taxon>Diplostraca</taxon>
        <taxon>Cladocera</taxon>
        <taxon>Anomopoda</taxon>
        <taxon>Daphniidae</taxon>
        <taxon>Daphnia</taxon>
    </lineage>
</organism>
<dbReference type="PANTHER" id="PTHR46601:SF1">
    <property type="entry name" value="ADF-H DOMAIN-CONTAINING PROTEIN"/>
    <property type="match status" value="1"/>
</dbReference>
<dbReference type="EMBL" id="LRGB01002692">
    <property type="protein sequence ID" value="KZS06523.1"/>
    <property type="molecule type" value="Genomic_DNA"/>
</dbReference>
<dbReference type="STRING" id="35525.A0A164P547"/>
<keyword evidence="2" id="KW-1185">Reference proteome</keyword>
<gene>
    <name evidence="1" type="ORF">APZ42_029999</name>
</gene>
<name>A0A164P547_9CRUS</name>
<protein>
    <submittedName>
        <fullName evidence="1">Cc8L18.2-like protein</fullName>
    </submittedName>
</protein>
<sequence>MLVDVSTTSTSVVSSVCAALQVSPWNKDKHYRDSSHKQNAIKRKADIIRSSVINNLSSSLQVSVPFKKNLSEIEQHSLDYDRLLSDLAEKIKISKSFSERKKLLTLVPSSWSREKVGQFFKVGDFIVRSARASKEDFGILAGPKPNKSGQTLPEQHKEIITQIFLDEEISRWCPGVKVYKSTRINLNGEKVRISRRLLLFNLKEAHYVFQQQHPEIKVGLSKFCSLRPEWVRTVNSSGGGIIEDYKELINFLVCSLSDEQCMLFQNDEAKKCSKCPSSEALEEHILQQIENFEQIDYSEWTTVDRTTMVKVIQNVPEFASKLVCLLQGLCAHHFTAKVQAAFYKSSKENIMKSECLVILECAENFTFQMQDEVQGAHWTNVMATLHPFKLTMPNLSKIIFFSDRGPAHCKNKYHFANLSMFKNDFGIMAEWHFWATCHGKNACDGIGGTVKHLARRASLQRPIDNQILRPSDLLSWASESIEGIKFFYVNQSEIDVNSEKLLSRFEKSVTIKGTHKLHCFIPLSNGIIQVSRTSCPDSKLEKQIAVVLPQPYTVGAKRIRTHRVFGPF</sequence>
<evidence type="ECO:0000313" key="1">
    <source>
        <dbReference type="EMBL" id="KZS06523.1"/>
    </source>
</evidence>
<comment type="caution">
    <text evidence="1">The sequence shown here is derived from an EMBL/GenBank/DDBJ whole genome shotgun (WGS) entry which is preliminary data.</text>
</comment>
<dbReference type="Proteomes" id="UP000076858">
    <property type="component" value="Unassembled WGS sequence"/>
</dbReference>